<dbReference type="RefSeq" id="WP_083618030.1">
    <property type="nucleotide sequence ID" value="NZ_LR735002.1"/>
</dbReference>
<comment type="caution">
    <text evidence="4">The sequence shown here is derived from an EMBL/GenBank/DDBJ whole genome shotgun (WGS) entry which is preliminary data.</text>
</comment>
<evidence type="ECO:0000313" key="5">
    <source>
        <dbReference type="Proteomes" id="UP000182190"/>
    </source>
</evidence>
<keyword evidence="2 3" id="KW-0456">Lyase</keyword>
<dbReference type="CDD" id="cd16338">
    <property type="entry name" value="CpcT"/>
    <property type="match status" value="1"/>
</dbReference>
<keyword evidence="5" id="KW-1185">Reference proteome</keyword>
<evidence type="ECO:0000256" key="1">
    <source>
        <dbReference type="ARBA" id="ARBA00008206"/>
    </source>
</evidence>
<sequence length="205" mass="23433">MVISPELRALAEYMAGEFDNQPQALADPVWYVHLRLWHRPVPPSWFPEPSLVLFAEQANIVNLNQPYRPRFIQLRHNPDSESTLEAQYYMPKDIKAVQGAGQDPERLRHLGAEALEFLPGCTLKITYQCLGPNQYIFQAVLPENQVCCFSYQNKTYQVELGFEATADSFLSYDKGIDPDTGKPLWGALLGPFKFQKRRGFVPMLP</sequence>
<dbReference type="OrthoDB" id="509174at2"/>
<comment type="function">
    <text evidence="3">Covalently attaches a chromophore to Cys residue(s) of phycobiliproteins.</text>
</comment>
<name>A0A7Z9E069_9CYAN</name>
<dbReference type="GO" id="GO:0017006">
    <property type="term" value="P:protein-tetrapyrrole linkage"/>
    <property type="evidence" value="ECO:0007669"/>
    <property type="project" value="UniProtKB-UniRule"/>
</dbReference>
<organism evidence="4 5">
    <name type="scientific">Planktothrix paucivesiculata PCC 9631</name>
    <dbReference type="NCBI Taxonomy" id="671071"/>
    <lineage>
        <taxon>Bacteria</taxon>
        <taxon>Bacillati</taxon>
        <taxon>Cyanobacteriota</taxon>
        <taxon>Cyanophyceae</taxon>
        <taxon>Oscillatoriophycideae</taxon>
        <taxon>Oscillatoriales</taxon>
        <taxon>Microcoleaceae</taxon>
        <taxon>Planktothrix</taxon>
    </lineage>
</organism>
<gene>
    <name evidence="3 4" type="primary">cpcT</name>
    <name evidence="4" type="ORF">PL9631_420007</name>
</gene>
<dbReference type="InterPro" id="IPR010404">
    <property type="entry name" value="CpcT/CpeT"/>
</dbReference>
<dbReference type="Proteomes" id="UP000182190">
    <property type="component" value="Unassembled WGS sequence"/>
</dbReference>
<evidence type="ECO:0000256" key="2">
    <source>
        <dbReference type="ARBA" id="ARBA00023239"/>
    </source>
</evidence>
<dbReference type="EC" id="4.-.-.-" evidence="3"/>
<dbReference type="Pfam" id="PF06206">
    <property type="entry name" value="CpeT"/>
    <property type="match status" value="1"/>
</dbReference>
<comment type="similarity">
    <text evidence="1 3">Belongs to the CpcT/CpeT biliprotein lyase family.</text>
</comment>
<evidence type="ECO:0000256" key="3">
    <source>
        <dbReference type="HAMAP-Rule" id="MF_01460"/>
    </source>
</evidence>
<dbReference type="HAMAP" id="MF_01460">
    <property type="entry name" value="Chrphore_lyase_CpxT"/>
    <property type="match status" value="1"/>
</dbReference>
<dbReference type="Gene3D" id="2.40.128.590">
    <property type="entry name" value="CpcT/CpeT domain"/>
    <property type="match status" value="1"/>
</dbReference>
<dbReference type="InterPro" id="IPR038672">
    <property type="entry name" value="CpcT/CpeT_sf"/>
</dbReference>
<accession>A0A7Z9E069</accession>
<dbReference type="PANTHER" id="PTHR35137">
    <property type="entry name" value="CHROMOPHORE LYASE CRL, CHLOROPLASTIC"/>
    <property type="match status" value="1"/>
</dbReference>
<protein>
    <recommendedName>
        <fullName evidence="3">Chromophore lyase CpcT/CpeT</fullName>
        <ecNumber evidence="3">4.-.-.-</ecNumber>
    </recommendedName>
</protein>
<evidence type="ECO:0000313" key="4">
    <source>
        <dbReference type="EMBL" id="VXD19043.1"/>
    </source>
</evidence>
<reference evidence="4" key="1">
    <citation type="submission" date="2019-10" db="EMBL/GenBank/DDBJ databases">
        <authorList>
            <consortium name="Genoscope - CEA"/>
            <person name="William W."/>
        </authorList>
    </citation>
    <scope>NUCLEOTIDE SEQUENCE [LARGE SCALE GENOMIC DNA]</scope>
    <source>
        <strain evidence="4">BBR_PRJEB10994</strain>
    </source>
</reference>
<proteinExistence type="inferred from homology"/>
<dbReference type="EMBL" id="CZCS02000182">
    <property type="protein sequence ID" value="VXD19043.1"/>
    <property type="molecule type" value="Genomic_DNA"/>
</dbReference>
<dbReference type="PANTHER" id="PTHR35137:SF1">
    <property type="entry name" value="CHROMOPHORE LYASE CRL, CHLOROPLASTIC"/>
    <property type="match status" value="1"/>
</dbReference>
<dbReference type="GO" id="GO:0016829">
    <property type="term" value="F:lyase activity"/>
    <property type="evidence" value="ECO:0007669"/>
    <property type="project" value="UniProtKB-KW"/>
</dbReference>
<dbReference type="AlphaFoldDB" id="A0A7Z9E069"/>